<dbReference type="InterPro" id="IPR002178">
    <property type="entry name" value="PTS_EIIA_type-2_dom"/>
</dbReference>
<evidence type="ECO:0000313" key="3">
    <source>
        <dbReference type="Proteomes" id="UP000782705"/>
    </source>
</evidence>
<proteinExistence type="predicted"/>
<gene>
    <name evidence="2" type="ORF">BAU17_13225</name>
</gene>
<reference evidence="2 3" key="1">
    <citation type="submission" date="2016-06" db="EMBL/GenBank/DDBJ databases">
        <title>Four novel species of enterococci isolated from chicken manure.</title>
        <authorList>
            <person name="Van Tyne D."/>
        </authorList>
    </citation>
    <scope>NUCLEOTIDE SEQUENCE [LARGE SCALE GENOMIC DNA]</scope>
    <source>
        <strain evidence="2 3">CU12B</strain>
    </source>
</reference>
<dbReference type="PANTHER" id="PTHR47738:SF3">
    <property type="entry name" value="PHOSPHOTRANSFERASE SYSTEM MANNITOL_FRUCTOSE-SPECIFIC IIA DOMAIN CONTAINING PROTEIN"/>
    <property type="match status" value="1"/>
</dbReference>
<comment type="caution">
    <text evidence="2">The sequence shown here is derived from an EMBL/GenBank/DDBJ whole genome shotgun (WGS) entry which is preliminary data.</text>
</comment>
<name>A0ABQ6Z1J5_9ENTE</name>
<evidence type="ECO:0000259" key="1">
    <source>
        <dbReference type="PROSITE" id="PS51094"/>
    </source>
</evidence>
<dbReference type="InterPro" id="IPR051541">
    <property type="entry name" value="PTS_SugarTrans_NitroReg"/>
</dbReference>
<dbReference type="Proteomes" id="UP000782705">
    <property type="component" value="Unassembled WGS sequence"/>
</dbReference>
<dbReference type="PROSITE" id="PS51094">
    <property type="entry name" value="PTS_EIIA_TYPE_2"/>
    <property type="match status" value="1"/>
</dbReference>
<dbReference type="Gene3D" id="3.40.930.10">
    <property type="entry name" value="Mannitol-specific EII, Chain A"/>
    <property type="match status" value="1"/>
</dbReference>
<feature type="domain" description="PTS EIIA type-2" evidence="1">
    <location>
        <begin position="1"/>
        <end position="146"/>
    </location>
</feature>
<keyword evidence="3" id="KW-1185">Reference proteome</keyword>
<dbReference type="SUPFAM" id="SSF55804">
    <property type="entry name" value="Phoshotransferase/anion transport protein"/>
    <property type="match status" value="1"/>
</dbReference>
<organism evidence="2 3">
    <name type="scientific">Candidatus Enterococcus willemsii</name>
    <dbReference type="NCBI Taxonomy" id="1857215"/>
    <lineage>
        <taxon>Bacteria</taxon>
        <taxon>Bacillati</taxon>
        <taxon>Bacillota</taxon>
        <taxon>Bacilli</taxon>
        <taxon>Lactobacillales</taxon>
        <taxon>Enterococcaceae</taxon>
        <taxon>Enterococcus</taxon>
    </lineage>
</organism>
<dbReference type="Pfam" id="PF00359">
    <property type="entry name" value="PTS_EIIA_2"/>
    <property type="match status" value="1"/>
</dbReference>
<protein>
    <recommendedName>
        <fullName evidence="1">PTS EIIA type-2 domain-containing protein</fullName>
    </recommendedName>
</protein>
<dbReference type="InterPro" id="IPR016152">
    <property type="entry name" value="PTrfase/Anion_transptr"/>
</dbReference>
<dbReference type="PANTHER" id="PTHR47738">
    <property type="entry name" value="PTS SYSTEM FRUCTOSE-LIKE EIIA COMPONENT-RELATED"/>
    <property type="match status" value="1"/>
</dbReference>
<evidence type="ECO:0000313" key="2">
    <source>
        <dbReference type="EMBL" id="KAF1305338.1"/>
    </source>
</evidence>
<accession>A0ABQ6Z1J5</accession>
<sequence>MVKKELMYHTNFQTKEELFKGATEYLVSKGYATAEFEAALIQREERFPTGLPTNPPSAIPHSDGTYANEDVILCILNETPLEFYEMGSNKEKTIQAKTIFILMVRDIVTHLDQLQYIIEKTKNTNIIHRLEESDEPTAVTLVQEEL</sequence>
<dbReference type="EMBL" id="MAEL01000017">
    <property type="protein sequence ID" value="KAF1305338.1"/>
    <property type="molecule type" value="Genomic_DNA"/>
</dbReference>